<evidence type="ECO:0000313" key="2">
    <source>
        <dbReference type="Proteomes" id="UP001055065"/>
    </source>
</evidence>
<dbReference type="GO" id="GO:0019013">
    <property type="term" value="C:viral nucleocapsid"/>
    <property type="evidence" value="ECO:0007669"/>
    <property type="project" value="UniProtKB-KW"/>
</dbReference>
<dbReference type="KEGG" id="vg:80550897"/>
<dbReference type="Proteomes" id="UP001055065">
    <property type="component" value="Genome"/>
</dbReference>
<keyword evidence="1" id="KW-0946">Virion</keyword>
<dbReference type="RefSeq" id="YP_010840223.1">
    <property type="nucleotide sequence ID" value="NC_078521.1"/>
</dbReference>
<proteinExistence type="predicted"/>
<protein>
    <submittedName>
        <fullName evidence="1">Nucleoprotein</fullName>
    </submittedName>
</protein>
<reference evidence="1 2" key="1">
    <citation type="journal article" date="2017" name="Virus Res.">
        <title>Molecular characterization of a novel orthomyxovirus from rainbow and steelhead trout (Oncorhynchus mykiss).</title>
        <authorList>
            <person name="Batts W.N."/>
            <person name="LaPatra S.E."/>
            <person name="Katona R."/>
            <person name="Leis E."/>
            <person name="Ng T.F."/>
            <person name="Brieuc M.S."/>
            <person name="Breyta R.B."/>
            <person name="Purcell M.K."/>
            <person name="Conway C.M."/>
            <person name="Waltzek T.B."/>
            <person name="Delwart E."/>
            <person name="Winton J.R."/>
        </authorList>
    </citation>
    <scope>NUCLEOTIDE SEQUENCE [LARGE SCALE GENOMIC DNA]</scope>
    <source>
        <strain evidence="1 2">Rainbow/Idaho/347/1997</strain>
    </source>
</reference>
<gene>
    <name evidence="1" type="primary">NP</name>
</gene>
<sequence>MAKVTINSNLSFRITGGTAEERAQIDEADDEEKIYFMDKADLVRSSKMIKADKSLRSSQEGKALLKLLSAEAKKRKSLQEEEEEEAQEEGMFMDMGEGAPLDMMGRMGAVGGIPPRKETPVGTAQKRQLTGNESAFMKKRAKRASNFNKFLDMVSLFILTRMEELSLSKREQLITENSEAMVRVLALAENEGERKIYRDNKSSTIADTVTINLAKDDGFVHVFKISLDKWKKEFREMWAGSGIVTEEGTKQTIRGTVYNGMALLMKSIGAKDQFFAPGKRRVVENGFSLHVITQTEGMGVPSRFAAMNRRAMGVYHDVSSLLNAIKSGASKNGKKIYEVIKSNMKGRFKSAWQVRALESMGEAQSTETNRRIADALLNSCGAIPARKVTAYLPPFATFIARKERNLDITGDFMTSPESAMAYVTNTAFYEAMAEDDTPQLKNTLNVVAMLGSPFVSVSIMRKTCAQTLDSRRGTESKTCRLRKGPENIPEGAESVRTSAAVRIQKSKFNIAGYEKRDDADGANGGSGGWQITSSNTYGSKAAFDQAAVMAAVLGTSGKQGQAANISKVMKGLATAVRGAESTTHTKWINALRGEELIRFDNQGLYSAALMEVDRAEALGVPSEMGMDGTDEYDMDEDF</sequence>
<organism evidence="1 2">
    <name type="scientific">Rainbow trout orthomyxovirus-1</name>
    <dbReference type="NCBI Taxonomy" id="1954184"/>
    <lineage>
        <taxon>Viruses</taxon>
        <taxon>Riboviria</taxon>
        <taxon>Orthornavirae</taxon>
        <taxon>Negarnaviricota</taxon>
        <taxon>Polyploviricotina</taxon>
        <taxon>Insthoviricetes</taxon>
        <taxon>Articulavirales</taxon>
        <taxon>Orthomyxoviridae</taxon>
        <taxon>Mykissvirus</taxon>
        <taxon>Mykissvirus tructae</taxon>
    </lineage>
</organism>
<dbReference type="GeneID" id="80550897"/>
<name>A0A1Q1MMD2_9ORTO</name>
<keyword evidence="2" id="KW-1185">Reference proteome</keyword>
<evidence type="ECO:0000313" key="1">
    <source>
        <dbReference type="EMBL" id="AQM37675.1"/>
    </source>
</evidence>
<accession>A0A1Q1MMD2</accession>
<keyword evidence="1" id="KW-0543">Viral nucleoprotein</keyword>
<dbReference type="EMBL" id="KX882063">
    <property type="protein sequence ID" value="AQM37675.1"/>
    <property type="molecule type" value="Viral_cRNA"/>
</dbReference>